<evidence type="ECO:0000313" key="2">
    <source>
        <dbReference type="Proteomes" id="UP000294530"/>
    </source>
</evidence>
<dbReference type="RefSeq" id="XP_067821488.1">
    <property type="nucleotide sequence ID" value="XM_067962960.1"/>
</dbReference>
<dbReference type="EMBL" id="SHOA02000012">
    <property type="protein sequence ID" value="TDH71989.1"/>
    <property type="molecule type" value="Genomic_DNA"/>
</dbReference>
<dbReference type="Proteomes" id="UP000294530">
    <property type="component" value="Unassembled WGS sequence"/>
</dbReference>
<dbReference type="AlphaFoldDB" id="A0A976IHQ5"/>
<accession>A0A976IHQ5</accession>
<organism evidence="1 2">
    <name type="scientific">Bremia lactucae</name>
    <name type="common">Lettuce downy mildew</name>
    <dbReference type="NCBI Taxonomy" id="4779"/>
    <lineage>
        <taxon>Eukaryota</taxon>
        <taxon>Sar</taxon>
        <taxon>Stramenopiles</taxon>
        <taxon>Oomycota</taxon>
        <taxon>Peronosporomycetes</taxon>
        <taxon>Peronosporales</taxon>
        <taxon>Peronosporaceae</taxon>
        <taxon>Bremia</taxon>
    </lineage>
</organism>
<reference evidence="1 2" key="1">
    <citation type="journal article" date="2021" name="Genome Biol.">
        <title>AFLAP: assembly-free linkage analysis pipeline using k-mers from genome sequencing data.</title>
        <authorList>
            <person name="Fletcher K."/>
            <person name="Zhang L."/>
            <person name="Gil J."/>
            <person name="Han R."/>
            <person name="Cavanaugh K."/>
            <person name="Michelmore R."/>
        </authorList>
    </citation>
    <scope>NUCLEOTIDE SEQUENCE [LARGE SCALE GENOMIC DNA]</scope>
    <source>
        <strain evidence="1 2">SF5</strain>
    </source>
</reference>
<dbReference type="KEGG" id="blac:94348631"/>
<protein>
    <submittedName>
        <fullName evidence="1">Uncharacterized protein</fullName>
    </submittedName>
</protein>
<gene>
    <name evidence="1" type="ORF">CCR75_004874</name>
</gene>
<sequence>MLQRSSSCNKMHSSQSCESFEIMLGPFTVNSFPTPFHALGKQHAFLGIQLESALPQRRESDLKFLEKFLG</sequence>
<keyword evidence="2" id="KW-1185">Reference proteome</keyword>
<name>A0A976IHQ5_BRELC</name>
<comment type="caution">
    <text evidence="1">The sequence shown here is derived from an EMBL/GenBank/DDBJ whole genome shotgun (WGS) entry which is preliminary data.</text>
</comment>
<proteinExistence type="predicted"/>
<evidence type="ECO:0000313" key="1">
    <source>
        <dbReference type="EMBL" id="TDH71989.1"/>
    </source>
</evidence>
<dbReference type="GeneID" id="94348631"/>